<dbReference type="Proteomes" id="UP000467201">
    <property type="component" value="Chromosome"/>
</dbReference>
<evidence type="ECO:0000313" key="2">
    <source>
        <dbReference type="EMBL" id="BBZ06875.1"/>
    </source>
</evidence>
<sequence length="191" mass="21363">MVPSPWQATLVEACEKWNEIFGNAFPVVTSDELSMEVGDRSHAKHPRTKDWVVDLRPDCSVRISVQKLRGRKGKFRDYRSGGPPIFASAQTTLRFRALTSGDSGASIWWRVTNTGAHARETGVKQLRGDFFRGKGPDCKSPGDNPSINHESAAYTGAHIIEAFMVRGGRVIAQSEPFRVNVFSRKFPVFRR</sequence>
<protein>
    <recommendedName>
        <fullName evidence="1">Adenylyl/Guanylyl and SMODS C-terminal sensor domain-containing protein</fullName>
    </recommendedName>
</protein>
<dbReference type="KEGG" id="mdr:MDOR_10440"/>
<name>A0A7I7VR72_9MYCO</name>
<dbReference type="InterPro" id="IPR040511">
    <property type="entry name" value="AGS_C"/>
</dbReference>
<evidence type="ECO:0000259" key="1">
    <source>
        <dbReference type="Pfam" id="PF18134"/>
    </source>
</evidence>
<dbReference type="AlphaFoldDB" id="A0A7I7VR72"/>
<feature type="domain" description="Adenylyl/Guanylyl and SMODS C-terminal sensor" evidence="1">
    <location>
        <begin position="47"/>
        <end position="181"/>
    </location>
</feature>
<dbReference type="EMBL" id="AP022605">
    <property type="protein sequence ID" value="BBZ06875.1"/>
    <property type="molecule type" value="Genomic_DNA"/>
</dbReference>
<gene>
    <name evidence="2" type="ORF">MDOR_10440</name>
</gene>
<dbReference type="Pfam" id="PF18134">
    <property type="entry name" value="AGS_C"/>
    <property type="match status" value="1"/>
</dbReference>
<evidence type="ECO:0000313" key="3">
    <source>
        <dbReference type="Proteomes" id="UP000467201"/>
    </source>
</evidence>
<reference evidence="2 3" key="1">
    <citation type="journal article" date="2019" name="Emerg. Microbes Infect.">
        <title>Comprehensive subspecies identification of 175 nontuberculous mycobacteria species based on 7547 genomic profiles.</title>
        <authorList>
            <person name="Matsumoto Y."/>
            <person name="Kinjo T."/>
            <person name="Motooka D."/>
            <person name="Nabeya D."/>
            <person name="Jung N."/>
            <person name="Uechi K."/>
            <person name="Horii T."/>
            <person name="Iida T."/>
            <person name="Fujita J."/>
            <person name="Nakamura S."/>
        </authorList>
    </citation>
    <scope>NUCLEOTIDE SEQUENCE [LARGE SCALE GENOMIC DNA]</scope>
    <source>
        <strain evidence="2 3">JCM 12405</strain>
    </source>
</reference>
<accession>A0A7I7VR72</accession>
<organism evidence="2 3">
    <name type="scientific">Mycolicibacterium doricum</name>
    <dbReference type="NCBI Taxonomy" id="126673"/>
    <lineage>
        <taxon>Bacteria</taxon>
        <taxon>Bacillati</taxon>
        <taxon>Actinomycetota</taxon>
        <taxon>Actinomycetes</taxon>
        <taxon>Mycobacteriales</taxon>
        <taxon>Mycobacteriaceae</taxon>
        <taxon>Mycolicibacterium</taxon>
    </lineage>
</organism>
<proteinExistence type="predicted"/>